<protein>
    <submittedName>
        <fullName evidence="2">Uncharacterized protein</fullName>
    </submittedName>
</protein>
<organism evidence="2 3">
    <name type="scientific">Pichia kluyveri</name>
    <name type="common">Yeast</name>
    <dbReference type="NCBI Taxonomy" id="36015"/>
    <lineage>
        <taxon>Eukaryota</taxon>
        <taxon>Fungi</taxon>
        <taxon>Dikarya</taxon>
        <taxon>Ascomycota</taxon>
        <taxon>Saccharomycotina</taxon>
        <taxon>Pichiomycetes</taxon>
        <taxon>Pichiales</taxon>
        <taxon>Pichiaceae</taxon>
        <taxon>Pichia</taxon>
    </lineage>
</organism>
<sequence>MLVNNDGKKVVDKDTDDVNNDKDIKDDIFDDFEELTFSDYLNANEKSINEIHKEFLKTIYSKTEEREEHLLNNITEISSENTFLKEKLKEYETMKIECEEIEKKYTELSESHVKLQAEATEKDKKLRILKRYQDEVNIDLLPYEVIVMLEELKRGAQSDKSRSKVFTRLAAINNVSDNTSLKEIVKDKIDNYKLTYGNGRY</sequence>
<reference evidence="2 3" key="1">
    <citation type="journal article" date="2023" name="Elife">
        <title>Identification of key yeast species and microbe-microbe interactions impacting larval growth of Drosophila in the wild.</title>
        <authorList>
            <person name="Mure A."/>
            <person name="Sugiura Y."/>
            <person name="Maeda R."/>
            <person name="Honda K."/>
            <person name="Sakurai N."/>
            <person name="Takahashi Y."/>
            <person name="Watada M."/>
            <person name="Katoh T."/>
            <person name="Gotoh A."/>
            <person name="Gotoh Y."/>
            <person name="Taniguchi I."/>
            <person name="Nakamura K."/>
            <person name="Hayashi T."/>
            <person name="Katayama T."/>
            <person name="Uemura T."/>
            <person name="Hattori Y."/>
        </authorList>
    </citation>
    <scope>NUCLEOTIDE SEQUENCE [LARGE SCALE GENOMIC DNA]</scope>
    <source>
        <strain evidence="2 3">PK-24</strain>
    </source>
</reference>
<dbReference type="Proteomes" id="UP001378960">
    <property type="component" value="Unassembled WGS sequence"/>
</dbReference>
<comment type="caution">
    <text evidence="2">The sequence shown here is derived from an EMBL/GenBank/DDBJ whole genome shotgun (WGS) entry which is preliminary data.</text>
</comment>
<name>A0AAV5R3Z9_PICKL</name>
<dbReference type="EMBL" id="BTGB01000003">
    <property type="protein sequence ID" value="GMM46263.1"/>
    <property type="molecule type" value="Genomic_DNA"/>
</dbReference>
<keyword evidence="3" id="KW-1185">Reference proteome</keyword>
<evidence type="ECO:0000313" key="2">
    <source>
        <dbReference type="EMBL" id="GMM46263.1"/>
    </source>
</evidence>
<feature type="coiled-coil region" evidence="1">
    <location>
        <begin position="74"/>
        <end position="118"/>
    </location>
</feature>
<evidence type="ECO:0000313" key="3">
    <source>
        <dbReference type="Proteomes" id="UP001378960"/>
    </source>
</evidence>
<keyword evidence="1" id="KW-0175">Coiled coil</keyword>
<gene>
    <name evidence="2" type="ORF">DAPK24_028380</name>
</gene>
<dbReference type="AlphaFoldDB" id="A0AAV5R3Z9"/>
<accession>A0AAV5R3Z9</accession>
<evidence type="ECO:0000256" key="1">
    <source>
        <dbReference type="SAM" id="Coils"/>
    </source>
</evidence>
<proteinExistence type="predicted"/>